<dbReference type="GO" id="GO:0042645">
    <property type="term" value="C:mitochondrial nucleoid"/>
    <property type="evidence" value="ECO:0007669"/>
    <property type="project" value="TreeGrafter"/>
</dbReference>
<evidence type="ECO:0000313" key="1">
    <source>
        <dbReference type="RefSeq" id="XP_013172322.1"/>
    </source>
</evidence>
<evidence type="ECO:0000313" key="3">
    <source>
        <dbReference type="RefSeq" id="XP_013172325.1"/>
    </source>
</evidence>
<dbReference type="PANTHER" id="PTHR21053:SF2">
    <property type="entry name" value="TRANSCRIPTION ELONGATION FACTOR, MITOCHONDRIAL"/>
    <property type="match status" value="1"/>
</dbReference>
<dbReference type="GO" id="GO:0030337">
    <property type="term" value="F:DNA polymerase processivity factor activity"/>
    <property type="evidence" value="ECO:0007669"/>
    <property type="project" value="TreeGrafter"/>
</dbReference>
<dbReference type="InterPro" id="IPR039150">
    <property type="entry name" value="TEFM"/>
</dbReference>
<dbReference type="RefSeq" id="XP_013172325.1">
    <property type="nucleotide sequence ID" value="XM_013316871.1"/>
</dbReference>
<dbReference type="SUPFAM" id="SSF47781">
    <property type="entry name" value="RuvA domain 2-like"/>
    <property type="match status" value="1"/>
</dbReference>
<dbReference type="KEGG" id="pxu:106121281"/>
<dbReference type="InterPro" id="IPR010994">
    <property type="entry name" value="RuvA_2-like"/>
</dbReference>
<dbReference type="RefSeq" id="XP_013172324.1">
    <property type="nucleotide sequence ID" value="XM_013316870.1"/>
</dbReference>
<protein>
    <submittedName>
        <fullName evidence="1 2">Transcription elongation factor, mitochondrial isoform X1</fullName>
    </submittedName>
</protein>
<dbReference type="PANTHER" id="PTHR21053">
    <property type="entry name" value="TRANSCRIPTION ELONGATION FACTOR, MITOCHONDRIAL"/>
    <property type="match status" value="1"/>
</dbReference>
<keyword evidence="1 2" id="KW-0648">Protein biosynthesis</keyword>
<proteinExistence type="predicted"/>
<dbReference type="GeneID" id="106121281"/>
<keyword evidence="1 2" id="KW-0251">Elongation factor</keyword>
<sequence length="365" mass="41843">MGQVQESKEKWKSTGDLVLHYISTSKSYRSVTSTKCYLSLEADNKYSDSEKLKILHTLNSSDSESLSRYDVAKTRVKKLSEWIKKYGKLKDISELENVDGFTEKTVKKFYKSILDGPKNVANRIKGQILHPTLLETVRQNCRSVLSVYVTVNSVCWTLIDRTNYELLEWKYHGIEYPDGKRLQINEILDIAWQITTKLPEADIYVMKAESTSLRAAGSDPNNPKVLTVNLQKAQMIAMMIALINTRNINVDSYFFRTSGENTDKLNQKIYFLRSTLPYRLYGTLVGNERVSTDQTVEMLLENAKKICPNNSHVYVSESIVSMFRSQKELQKDMMGHSLLLGLTFMDICIYMNQKSIAKLSRNGET</sequence>
<organism evidence="2">
    <name type="scientific">Papilio xuthus</name>
    <name type="common">Asian swallowtail butterfly</name>
    <dbReference type="NCBI Taxonomy" id="66420"/>
    <lineage>
        <taxon>Eukaryota</taxon>
        <taxon>Metazoa</taxon>
        <taxon>Ecdysozoa</taxon>
        <taxon>Arthropoda</taxon>
        <taxon>Hexapoda</taxon>
        <taxon>Insecta</taxon>
        <taxon>Pterygota</taxon>
        <taxon>Neoptera</taxon>
        <taxon>Endopterygota</taxon>
        <taxon>Lepidoptera</taxon>
        <taxon>Glossata</taxon>
        <taxon>Ditrysia</taxon>
        <taxon>Papilionoidea</taxon>
        <taxon>Papilionidae</taxon>
        <taxon>Papilioninae</taxon>
        <taxon>Papilio</taxon>
    </lineage>
</organism>
<dbReference type="GO" id="GO:0006392">
    <property type="term" value="P:transcription elongation by mitochondrial RNA polymerase"/>
    <property type="evidence" value="ECO:0007669"/>
    <property type="project" value="InterPro"/>
</dbReference>
<name>A0AAJ7ECX0_PAPXU</name>
<dbReference type="AlphaFoldDB" id="A0AAJ7ECX0"/>
<evidence type="ECO:0000313" key="2">
    <source>
        <dbReference type="RefSeq" id="XP_013172324.1"/>
    </source>
</evidence>
<gene>
    <name evidence="1 2 3" type="primary">LOC106121281</name>
</gene>
<dbReference type="GO" id="GO:0003746">
    <property type="term" value="F:translation elongation factor activity"/>
    <property type="evidence" value="ECO:0007669"/>
    <property type="project" value="UniProtKB-KW"/>
</dbReference>
<accession>A0AAJ7ECX0</accession>
<reference evidence="1 2" key="1">
    <citation type="submission" date="2025-04" db="UniProtKB">
        <authorList>
            <consortium name="RefSeq"/>
        </authorList>
    </citation>
    <scope>IDENTIFICATION</scope>
</reference>
<dbReference type="RefSeq" id="XP_013172322.1">
    <property type="nucleotide sequence ID" value="XM_013316868.1"/>
</dbReference>
<dbReference type="Proteomes" id="UP000694872">
    <property type="component" value="Unplaced"/>
</dbReference>